<dbReference type="RefSeq" id="WP_130434963.1">
    <property type="nucleotide sequence ID" value="NZ_SHKP01000011.1"/>
</dbReference>
<keyword evidence="1" id="KW-0472">Membrane</keyword>
<feature type="transmembrane region" description="Helical" evidence="1">
    <location>
        <begin position="22"/>
        <end position="41"/>
    </location>
</feature>
<dbReference type="OrthoDB" id="9154438at2"/>
<evidence type="ECO:0000256" key="1">
    <source>
        <dbReference type="SAM" id="Phobius"/>
    </source>
</evidence>
<keyword evidence="3" id="KW-1185">Reference proteome</keyword>
<gene>
    <name evidence="2" type="ORF">EV670_3716</name>
</gene>
<comment type="caution">
    <text evidence="2">The sequence shown here is derived from an EMBL/GenBank/DDBJ whole genome shotgun (WGS) entry which is preliminary data.</text>
</comment>
<proteinExistence type="predicted"/>
<evidence type="ECO:0000313" key="3">
    <source>
        <dbReference type="Proteomes" id="UP000293671"/>
    </source>
</evidence>
<dbReference type="AlphaFoldDB" id="A0A4Q7V598"/>
<evidence type="ECO:0000313" key="2">
    <source>
        <dbReference type="EMBL" id="RZT91445.1"/>
    </source>
</evidence>
<feature type="transmembrane region" description="Helical" evidence="1">
    <location>
        <begin position="47"/>
        <end position="66"/>
    </location>
</feature>
<reference evidence="2 3" key="1">
    <citation type="submission" date="2019-02" db="EMBL/GenBank/DDBJ databases">
        <title>Genomic Encyclopedia of Type Strains, Phase IV (KMG-IV): sequencing the most valuable type-strain genomes for metagenomic binning, comparative biology and taxonomic classification.</title>
        <authorList>
            <person name="Goeker M."/>
        </authorList>
    </citation>
    <scope>NUCLEOTIDE SEQUENCE [LARGE SCALE GENOMIC DNA]</scope>
    <source>
        <strain evidence="2 3">DSM 19570</strain>
    </source>
</reference>
<sequence length="134" mass="14677">MQIDLVDAMAVGRAHADQTHKFWGYFQVVTAAALALAWSSHGPPEQIRWGLALGYAGFAFFNWRLVRDSQAASFATWSAITNYCKTHPAQITPEFSNLPTLNRPMRPWIVALGHALLSLLALAALVAAAQVTRS</sequence>
<organism evidence="2 3">
    <name type="scientific">Rivibacter subsaxonicus</name>
    <dbReference type="NCBI Taxonomy" id="457575"/>
    <lineage>
        <taxon>Bacteria</taxon>
        <taxon>Pseudomonadati</taxon>
        <taxon>Pseudomonadota</taxon>
        <taxon>Betaproteobacteria</taxon>
        <taxon>Burkholderiales</taxon>
        <taxon>Rivibacter</taxon>
    </lineage>
</organism>
<protein>
    <recommendedName>
        <fullName evidence="4">Transmembrane protein</fullName>
    </recommendedName>
</protein>
<keyword evidence="1" id="KW-1133">Transmembrane helix</keyword>
<evidence type="ECO:0008006" key="4">
    <source>
        <dbReference type="Google" id="ProtNLM"/>
    </source>
</evidence>
<dbReference type="Proteomes" id="UP000293671">
    <property type="component" value="Unassembled WGS sequence"/>
</dbReference>
<dbReference type="EMBL" id="SHKP01000011">
    <property type="protein sequence ID" value="RZT91445.1"/>
    <property type="molecule type" value="Genomic_DNA"/>
</dbReference>
<accession>A0A4Q7V598</accession>
<name>A0A4Q7V598_9BURK</name>
<keyword evidence="1" id="KW-0812">Transmembrane</keyword>
<feature type="transmembrane region" description="Helical" evidence="1">
    <location>
        <begin position="108"/>
        <end position="131"/>
    </location>
</feature>